<proteinExistence type="predicted"/>
<accession>A0A5S5C0K0</accession>
<evidence type="ECO:0000313" key="2">
    <source>
        <dbReference type="Proteomes" id="UP000324376"/>
    </source>
</evidence>
<sequence>MNDSTQILKSEFESIQQDLIRRHEELGMKASGDWIDSLEVSAKGMRATIFGLDYTNYLVNGREPGRFPPIKKIEQWIYDKNISIEGKISISSLAFLIARKIAKEGTEYFKKGGTDLVESVITPERIQRIIDRVTEFHVSSFTSEINGLLKKMAA</sequence>
<organism evidence="1 2">
    <name type="scientific">Aquimarina intermedia</name>
    <dbReference type="NCBI Taxonomy" id="350814"/>
    <lineage>
        <taxon>Bacteria</taxon>
        <taxon>Pseudomonadati</taxon>
        <taxon>Bacteroidota</taxon>
        <taxon>Flavobacteriia</taxon>
        <taxon>Flavobacteriales</taxon>
        <taxon>Flavobacteriaceae</taxon>
        <taxon>Aquimarina</taxon>
    </lineage>
</organism>
<dbReference type="RefSeq" id="WP_148783388.1">
    <property type="nucleotide sequence ID" value="NZ_VNHU01000009.1"/>
</dbReference>
<protein>
    <submittedName>
        <fullName evidence="1">Uncharacterized protein</fullName>
    </submittedName>
</protein>
<dbReference type="OrthoDB" id="1258601at2"/>
<name>A0A5S5C0K0_9FLAO</name>
<comment type="caution">
    <text evidence="1">The sequence shown here is derived from an EMBL/GenBank/DDBJ whole genome shotgun (WGS) entry which is preliminary data.</text>
</comment>
<evidence type="ECO:0000313" key="1">
    <source>
        <dbReference type="EMBL" id="TYP71493.1"/>
    </source>
</evidence>
<keyword evidence="2" id="KW-1185">Reference proteome</keyword>
<reference evidence="1 2" key="1">
    <citation type="submission" date="2019-07" db="EMBL/GenBank/DDBJ databases">
        <title>Genomic Encyclopedia of Archaeal and Bacterial Type Strains, Phase II (KMG-II): from individual species to whole genera.</title>
        <authorList>
            <person name="Goeker M."/>
        </authorList>
    </citation>
    <scope>NUCLEOTIDE SEQUENCE [LARGE SCALE GENOMIC DNA]</scope>
    <source>
        <strain evidence="1 2">DSM 17527</strain>
    </source>
</reference>
<gene>
    <name evidence="1" type="ORF">BD809_10975</name>
</gene>
<dbReference type="Proteomes" id="UP000324376">
    <property type="component" value="Unassembled WGS sequence"/>
</dbReference>
<dbReference type="AlphaFoldDB" id="A0A5S5C0K0"/>
<dbReference type="EMBL" id="VNHU01000009">
    <property type="protein sequence ID" value="TYP71493.1"/>
    <property type="molecule type" value="Genomic_DNA"/>
</dbReference>